<sequence length="344" mass="37082">MTQVHGSMSYTGLQHPARQSSVQQSSVSVTAVKLTSTGSVRRMSGSSSSSSGTSSSRGTSSSSRTSSSSSSLHSSRRSSGGHAKLPKVALLFLTRDGSPLPNEPVWRAFFEAAGRLQLQPAAATAAAAAAERGAASSIQDLLGSRALHPALEPQQPWNYPGYKIQHGLTPGAKRRWPRLSPSQLFKNISGLGSSRSSSSSKRPAWLQFSAYSLPQEQLLLHKEMQRLLRLTPQRGPASVVADHPQQQQRRQTQKDDDTFIRDPMQQLNIVEQAAALELHMRSTASKSGSAKAVDRSLRLGGGRGDQQQQQQGSSSDSRRGPLHPVLAQQQLFSVYVHSPDGMLM</sequence>
<feature type="region of interest" description="Disordered" evidence="1">
    <location>
        <begin position="282"/>
        <end position="321"/>
    </location>
</feature>
<feature type="non-terminal residue" evidence="2">
    <location>
        <position position="344"/>
    </location>
</feature>
<dbReference type="EMBL" id="FNXT01000276">
    <property type="protein sequence ID" value="SZX62984.1"/>
    <property type="molecule type" value="Genomic_DNA"/>
</dbReference>
<gene>
    <name evidence="2" type="ORF">BQ4739_LOCUS3556</name>
</gene>
<accession>A0A383VEA0</accession>
<evidence type="ECO:0000256" key="1">
    <source>
        <dbReference type="SAM" id="MobiDB-lite"/>
    </source>
</evidence>
<feature type="region of interest" description="Disordered" evidence="1">
    <location>
        <begin position="1"/>
        <end position="81"/>
    </location>
</feature>
<evidence type="ECO:0000313" key="2">
    <source>
        <dbReference type="EMBL" id="SZX62984.1"/>
    </source>
</evidence>
<dbReference type="AlphaFoldDB" id="A0A383VEA0"/>
<proteinExistence type="predicted"/>
<feature type="region of interest" description="Disordered" evidence="1">
    <location>
        <begin position="234"/>
        <end position="258"/>
    </location>
</feature>
<evidence type="ECO:0000313" key="3">
    <source>
        <dbReference type="Proteomes" id="UP000256970"/>
    </source>
</evidence>
<keyword evidence="3" id="KW-1185">Reference proteome</keyword>
<feature type="compositionally biased region" description="Low complexity" evidence="1">
    <location>
        <begin position="305"/>
        <end position="315"/>
    </location>
</feature>
<organism evidence="2 3">
    <name type="scientific">Tetradesmus obliquus</name>
    <name type="common">Green alga</name>
    <name type="synonym">Acutodesmus obliquus</name>
    <dbReference type="NCBI Taxonomy" id="3088"/>
    <lineage>
        <taxon>Eukaryota</taxon>
        <taxon>Viridiplantae</taxon>
        <taxon>Chlorophyta</taxon>
        <taxon>core chlorophytes</taxon>
        <taxon>Chlorophyceae</taxon>
        <taxon>CS clade</taxon>
        <taxon>Sphaeropleales</taxon>
        <taxon>Scenedesmaceae</taxon>
        <taxon>Tetradesmus</taxon>
    </lineage>
</organism>
<dbReference type="Proteomes" id="UP000256970">
    <property type="component" value="Unassembled WGS sequence"/>
</dbReference>
<name>A0A383VEA0_TETOB</name>
<protein>
    <submittedName>
        <fullName evidence="2">Uncharacterized protein</fullName>
    </submittedName>
</protein>
<feature type="compositionally biased region" description="Polar residues" evidence="1">
    <location>
        <begin position="1"/>
        <end position="12"/>
    </location>
</feature>
<feature type="compositionally biased region" description="Low complexity" evidence="1">
    <location>
        <begin position="19"/>
        <end position="81"/>
    </location>
</feature>
<reference evidence="2 3" key="1">
    <citation type="submission" date="2016-10" db="EMBL/GenBank/DDBJ databases">
        <authorList>
            <person name="Cai Z."/>
        </authorList>
    </citation>
    <scope>NUCLEOTIDE SEQUENCE [LARGE SCALE GENOMIC DNA]</scope>
</reference>